<feature type="region of interest" description="Disordered" evidence="1">
    <location>
        <begin position="1"/>
        <end position="31"/>
    </location>
</feature>
<dbReference type="InterPro" id="IPR036388">
    <property type="entry name" value="WH-like_DNA-bd_sf"/>
</dbReference>
<dbReference type="Gene3D" id="1.10.10.10">
    <property type="entry name" value="Winged helix-like DNA-binding domain superfamily/Winged helix DNA-binding domain"/>
    <property type="match status" value="1"/>
</dbReference>
<dbReference type="EMBL" id="KF900780">
    <property type="protein sequence ID" value="AIF06772.1"/>
    <property type="molecule type" value="Genomic_DNA"/>
</dbReference>
<evidence type="ECO:0000259" key="2">
    <source>
        <dbReference type="Pfam" id="PF02796"/>
    </source>
</evidence>
<reference evidence="3" key="1">
    <citation type="journal article" date="2014" name="Genome Biol. Evol.">
        <title>Pangenome evidence for extensive interdomain horizontal transfer affecting lineage core and shell genes in uncultured planktonic thaumarchaeota and euryarchaeota.</title>
        <authorList>
            <person name="Deschamps P."/>
            <person name="Zivanovic Y."/>
            <person name="Moreira D."/>
            <person name="Rodriguez-Valera F."/>
            <person name="Lopez-Garcia P."/>
        </authorList>
    </citation>
    <scope>NUCLEOTIDE SEQUENCE</scope>
</reference>
<dbReference type="GO" id="GO:0003677">
    <property type="term" value="F:DNA binding"/>
    <property type="evidence" value="ECO:0007669"/>
    <property type="project" value="InterPro"/>
</dbReference>
<dbReference type="Pfam" id="PF02796">
    <property type="entry name" value="HTH_7"/>
    <property type="match status" value="1"/>
</dbReference>
<evidence type="ECO:0000313" key="3">
    <source>
        <dbReference type="EMBL" id="AIF06772.1"/>
    </source>
</evidence>
<feature type="domain" description="Resolvase HTH" evidence="2">
    <location>
        <begin position="23"/>
        <end position="63"/>
    </location>
</feature>
<dbReference type="InterPro" id="IPR006120">
    <property type="entry name" value="Resolvase_HTH_dom"/>
</dbReference>
<feature type="compositionally biased region" description="Low complexity" evidence="1">
    <location>
        <begin position="1"/>
        <end position="10"/>
    </location>
</feature>
<evidence type="ECO:0000256" key="1">
    <source>
        <dbReference type="SAM" id="MobiDB-lite"/>
    </source>
</evidence>
<dbReference type="GO" id="GO:0000150">
    <property type="term" value="F:DNA strand exchange activity"/>
    <property type="evidence" value="ECO:0007669"/>
    <property type="project" value="InterPro"/>
</dbReference>
<proteinExistence type="predicted"/>
<organism evidence="3">
    <name type="scientific">uncultured marine group II/III euryarchaeote KM3_195_B08</name>
    <dbReference type="NCBI Taxonomy" id="1457970"/>
    <lineage>
        <taxon>Archaea</taxon>
        <taxon>Methanobacteriati</taxon>
        <taxon>Methanobacteriota</taxon>
        <taxon>environmental samples</taxon>
    </lineage>
</organism>
<name>A0A075GWX2_9EURY</name>
<dbReference type="AlphaFoldDB" id="A0A075GWX2"/>
<sequence>MKSSSKNKNATSKKKRKPNFKPGRPKSLDSEQRENLFRVYYSKPVSIRTLAKMFGVSRMTVWREIHGGVEWQVRP</sequence>
<protein>
    <recommendedName>
        <fullName evidence="2">Resolvase HTH domain-containing protein</fullName>
    </recommendedName>
</protein>
<accession>A0A075GWX2</accession>